<dbReference type="AlphaFoldDB" id="A0A8J2RUH2"/>
<reference evidence="1" key="1">
    <citation type="submission" date="2021-11" db="EMBL/GenBank/DDBJ databases">
        <authorList>
            <person name="Schell T."/>
        </authorList>
    </citation>
    <scope>NUCLEOTIDE SEQUENCE</scope>
    <source>
        <strain evidence="1">M5</strain>
    </source>
</reference>
<evidence type="ECO:0000313" key="2">
    <source>
        <dbReference type="Proteomes" id="UP000789390"/>
    </source>
</evidence>
<sequence length="116" mass="13033">MSLSKSTKVNLEKVGGDPLVEDGVLRPIYQKYYEEVLGLDNPAGSATAIPNTVAQQQIVSAITRRSHQATEEDISNEKSMEPSENNQIVFFHYPDFPEHFIFDQSCSSEVKCPLHY</sequence>
<dbReference type="Proteomes" id="UP000789390">
    <property type="component" value="Unassembled WGS sequence"/>
</dbReference>
<keyword evidence="2" id="KW-1185">Reference proteome</keyword>
<name>A0A8J2RUH2_9CRUS</name>
<gene>
    <name evidence="1" type="ORF">DGAL_LOCUS8123</name>
</gene>
<proteinExistence type="predicted"/>
<dbReference type="EMBL" id="CAKKLH010000168">
    <property type="protein sequence ID" value="CAH0105109.1"/>
    <property type="molecule type" value="Genomic_DNA"/>
</dbReference>
<organism evidence="1 2">
    <name type="scientific">Daphnia galeata</name>
    <dbReference type="NCBI Taxonomy" id="27404"/>
    <lineage>
        <taxon>Eukaryota</taxon>
        <taxon>Metazoa</taxon>
        <taxon>Ecdysozoa</taxon>
        <taxon>Arthropoda</taxon>
        <taxon>Crustacea</taxon>
        <taxon>Branchiopoda</taxon>
        <taxon>Diplostraca</taxon>
        <taxon>Cladocera</taxon>
        <taxon>Anomopoda</taxon>
        <taxon>Daphniidae</taxon>
        <taxon>Daphnia</taxon>
    </lineage>
</organism>
<accession>A0A8J2RUH2</accession>
<protein>
    <submittedName>
        <fullName evidence="1">Uncharacterized protein</fullName>
    </submittedName>
</protein>
<evidence type="ECO:0000313" key="1">
    <source>
        <dbReference type="EMBL" id="CAH0105109.1"/>
    </source>
</evidence>
<comment type="caution">
    <text evidence="1">The sequence shown here is derived from an EMBL/GenBank/DDBJ whole genome shotgun (WGS) entry which is preliminary data.</text>
</comment>